<dbReference type="SMART" id="SM01321">
    <property type="entry name" value="Y1_Tnp"/>
    <property type="match status" value="1"/>
</dbReference>
<dbReference type="Pfam" id="PF01797">
    <property type="entry name" value="Y1_Tnp"/>
    <property type="match status" value="1"/>
</dbReference>
<dbReference type="PANTHER" id="PTHR33360">
    <property type="entry name" value="TRANSPOSASE FOR INSERTION SEQUENCE ELEMENT IS200"/>
    <property type="match status" value="1"/>
</dbReference>
<dbReference type="InterPro" id="IPR002686">
    <property type="entry name" value="Transposase_17"/>
</dbReference>
<evidence type="ECO:0000259" key="1">
    <source>
        <dbReference type="SMART" id="SM01321"/>
    </source>
</evidence>
<evidence type="ECO:0000313" key="3">
    <source>
        <dbReference type="Proteomes" id="UP001304671"/>
    </source>
</evidence>
<dbReference type="RefSeq" id="WP_323252635.1">
    <property type="nucleotide sequence ID" value="NZ_JAYFUL010000049.1"/>
</dbReference>
<organism evidence="2 3">
    <name type="scientific">Arcicella aquatica</name>
    <dbReference type="NCBI Taxonomy" id="217141"/>
    <lineage>
        <taxon>Bacteria</taxon>
        <taxon>Pseudomonadati</taxon>
        <taxon>Bacteroidota</taxon>
        <taxon>Cytophagia</taxon>
        <taxon>Cytophagales</taxon>
        <taxon>Flectobacillaceae</taxon>
        <taxon>Arcicella</taxon>
    </lineage>
</organism>
<dbReference type="EMBL" id="JAYFUL010000049">
    <property type="protein sequence ID" value="MEA5260273.1"/>
    <property type="molecule type" value="Genomic_DNA"/>
</dbReference>
<protein>
    <submittedName>
        <fullName evidence="2">IS200/IS605 family transposase</fullName>
    </submittedName>
</protein>
<proteinExistence type="predicted"/>
<evidence type="ECO:0000313" key="2">
    <source>
        <dbReference type="EMBL" id="MEA5260273.1"/>
    </source>
</evidence>
<comment type="caution">
    <text evidence="2">The sequence shown here is derived from an EMBL/GenBank/DDBJ whole genome shotgun (WGS) entry which is preliminary data.</text>
</comment>
<accession>A0ABU5QT56</accession>
<feature type="domain" description="Transposase IS200-like" evidence="1">
    <location>
        <begin position="5"/>
        <end position="119"/>
    </location>
</feature>
<dbReference type="InterPro" id="IPR036515">
    <property type="entry name" value="Transposase_17_sf"/>
</dbReference>
<reference evidence="2 3" key="1">
    <citation type="submission" date="2023-12" db="EMBL/GenBank/DDBJ databases">
        <title>Novel species of the genus Arcicella isolated from rivers.</title>
        <authorList>
            <person name="Lu H."/>
        </authorList>
    </citation>
    <scope>NUCLEOTIDE SEQUENCE [LARGE SCALE GENOMIC DNA]</scope>
    <source>
        <strain evidence="2 3">LMG 21963</strain>
    </source>
</reference>
<dbReference type="SUPFAM" id="SSF143422">
    <property type="entry name" value="Transposase IS200-like"/>
    <property type="match status" value="1"/>
</dbReference>
<dbReference type="NCBIfam" id="NF033573">
    <property type="entry name" value="transpos_IS200"/>
    <property type="match status" value="1"/>
</dbReference>
<gene>
    <name evidence="2" type="primary">tnpA</name>
    <name evidence="2" type="ORF">VB264_20915</name>
</gene>
<dbReference type="PANTHER" id="PTHR33360:SF2">
    <property type="entry name" value="TRANSPOSASE FOR INSERTION SEQUENCE ELEMENT IS200"/>
    <property type="match status" value="1"/>
</dbReference>
<keyword evidence="3" id="KW-1185">Reference proteome</keyword>
<dbReference type="Gene3D" id="3.30.70.1290">
    <property type="entry name" value="Transposase IS200-like"/>
    <property type="match status" value="1"/>
</dbReference>
<name>A0ABU5QT56_9BACT</name>
<dbReference type="Proteomes" id="UP001304671">
    <property type="component" value="Unassembled WGS sequence"/>
</dbReference>
<sequence length="141" mass="16757">MTGNLIYIYVHTVWTTKHREPCLHKSFRYKLFEHIRNHAHNKNIQLEIINGMEDHLHCLFKMKSTQTVAEIIKVLKGESSKWVNESGFVNNHFQWQDGYGVFSVSPQNVGKVKRYIFNQENHHKVKNIDDEFFEMINLLAE</sequence>